<dbReference type="GO" id="GO:0005884">
    <property type="term" value="C:actin filament"/>
    <property type="evidence" value="ECO:0007669"/>
    <property type="project" value="EnsemblFungi"/>
</dbReference>
<accession>I6NDQ3</accession>
<feature type="domain" description="ADF-H" evidence="8">
    <location>
        <begin position="161"/>
        <end position="294"/>
    </location>
</feature>
<dbReference type="PANTHER" id="PTHR13759:SF1">
    <property type="entry name" value="TWINFILIN"/>
    <property type="match status" value="1"/>
</dbReference>
<evidence type="ECO:0000259" key="8">
    <source>
        <dbReference type="PROSITE" id="PS51263"/>
    </source>
</evidence>
<dbReference type="GO" id="GO:0051016">
    <property type="term" value="P:barbed-end actin filament capping"/>
    <property type="evidence" value="ECO:0007669"/>
    <property type="project" value="TreeGrafter"/>
</dbReference>
<evidence type="ECO:0000256" key="3">
    <source>
        <dbReference type="ARBA" id="ARBA00022490"/>
    </source>
</evidence>
<evidence type="ECO:0000256" key="2">
    <source>
        <dbReference type="ARBA" id="ARBA00009557"/>
    </source>
</evidence>
<dbReference type="eggNOG" id="KOG1747">
    <property type="taxonomic scope" value="Eukaryota"/>
</dbReference>
<dbReference type="SUPFAM" id="SSF55753">
    <property type="entry name" value="Actin depolymerizing proteins"/>
    <property type="match status" value="2"/>
</dbReference>
<dbReference type="PANTHER" id="PTHR13759">
    <property type="entry name" value="TWINFILIN"/>
    <property type="match status" value="1"/>
</dbReference>
<protein>
    <recommendedName>
        <fullName evidence="8">ADF-H domain-containing protein</fullName>
    </recommendedName>
</protein>
<evidence type="ECO:0000256" key="6">
    <source>
        <dbReference type="ARBA" id="ARBA00023212"/>
    </source>
</evidence>
<dbReference type="PROSITE" id="PS51263">
    <property type="entry name" value="ADF_H"/>
    <property type="match status" value="1"/>
</dbReference>
<keyword evidence="5" id="KW-0009">Actin-binding</keyword>
<gene>
    <name evidence="9" type="ordered locus">Ecym_5444</name>
</gene>
<dbReference type="GO" id="GO:0005737">
    <property type="term" value="C:cytoplasm"/>
    <property type="evidence" value="ECO:0007669"/>
    <property type="project" value="TreeGrafter"/>
</dbReference>
<dbReference type="Pfam" id="PF00241">
    <property type="entry name" value="Cofilin_ADF"/>
    <property type="match status" value="2"/>
</dbReference>
<dbReference type="AlphaFoldDB" id="I6NDQ3"/>
<dbReference type="GO" id="GO:0030836">
    <property type="term" value="P:positive regulation of actin filament depolymerization"/>
    <property type="evidence" value="ECO:0007669"/>
    <property type="project" value="EnsemblFungi"/>
</dbReference>
<dbReference type="CDD" id="cd11285">
    <property type="entry name" value="ADF_Twf-N_like"/>
    <property type="match status" value="1"/>
</dbReference>
<dbReference type="GO" id="GO:0051014">
    <property type="term" value="P:actin filament severing"/>
    <property type="evidence" value="ECO:0007669"/>
    <property type="project" value="EnsemblFungi"/>
</dbReference>
<organism evidence="9 10">
    <name type="scientific">Eremothecium cymbalariae (strain CBS 270.75 / DBVPG 7215 / KCTC 17166 / NRRL Y-17582)</name>
    <name type="common">Yeast</name>
    <dbReference type="NCBI Taxonomy" id="931890"/>
    <lineage>
        <taxon>Eukaryota</taxon>
        <taxon>Fungi</taxon>
        <taxon>Dikarya</taxon>
        <taxon>Ascomycota</taxon>
        <taxon>Saccharomycotina</taxon>
        <taxon>Saccharomycetes</taxon>
        <taxon>Saccharomycetales</taxon>
        <taxon>Saccharomycetaceae</taxon>
        <taxon>Eremothecium</taxon>
    </lineage>
</organism>
<dbReference type="Proteomes" id="UP000006790">
    <property type="component" value="Chromosome 5"/>
</dbReference>
<comment type="similarity">
    <text evidence="2">Belongs to the actin-binding proteins ADF family. Twinfilin subfamily.</text>
</comment>
<keyword evidence="10" id="KW-1185">Reference proteome</keyword>
<evidence type="ECO:0000256" key="5">
    <source>
        <dbReference type="ARBA" id="ARBA00023203"/>
    </source>
</evidence>
<comment type="subcellular location">
    <subcellularLocation>
        <location evidence="1">Cytoplasm</location>
        <location evidence="1">Cytoskeleton</location>
    </subcellularLocation>
</comment>
<dbReference type="GO" id="GO:0030042">
    <property type="term" value="P:actin filament depolymerization"/>
    <property type="evidence" value="ECO:0007669"/>
    <property type="project" value="EnsemblFungi"/>
</dbReference>
<dbReference type="RefSeq" id="XP_003647012.1">
    <property type="nucleotide sequence ID" value="XM_003646964.1"/>
</dbReference>
<keyword evidence="6" id="KW-0206">Cytoskeleton</keyword>
<evidence type="ECO:0000313" key="10">
    <source>
        <dbReference type="Proteomes" id="UP000006790"/>
    </source>
</evidence>
<dbReference type="FunCoup" id="I6NDQ3">
    <property type="interactions" value="385"/>
</dbReference>
<dbReference type="GeneID" id="11472030"/>
<dbReference type="InterPro" id="IPR028458">
    <property type="entry name" value="Twinfilin"/>
</dbReference>
<evidence type="ECO:0000256" key="1">
    <source>
        <dbReference type="ARBA" id="ARBA00004245"/>
    </source>
</evidence>
<dbReference type="GO" id="GO:0044396">
    <property type="term" value="P:actin cortical patch organization"/>
    <property type="evidence" value="ECO:0007669"/>
    <property type="project" value="EnsemblFungi"/>
</dbReference>
<keyword evidence="3" id="KW-0963">Cytoplasm</keyword>
<sequence length="317" mass="35276">MSTQSGIVANDDLLCRVNGLNKEGTSIVAGINGDSTEVEYISQCNSIEELESYIGENSTKACYVIVRGATGFHFLNFTPDAAHVREKMLFASTSNTLQRQIGSNHILSTSLLTEPKDFVQQQWRSQDSPKAYTESEIIKRQIDEQLDSEVHSRDAHPLVSQTNGSGPSLSFKIQESSAVDELLAENNLLTFGIDLASEQIDLASKKTISSPKQLVGNITREKPSYTLYQSTDEKTFFIYSCPSGSKVKERMIYAANKQGFINHLQNKDQMSITKSIEVGDPEELELSIFDLKADLEEPINPQKYKFGRPKGPHRRSA</sequence>
<dbReference type="OMA" id="YLFKHTH"/>
<proteinExistence type="inferred from homology"/>
<dbReference type="OrthoDB" id="10006997at2759"/>
<evidence type="ECO:0000256" key="7">
    <source>
        <dbReference type="ARBA" id="ARBA00038532"/>
    </source>
</evidence>
<dbReference type="Gene3D" id="3.40.20.10">
    <property type="entry name" value="Severin"/>
    <property type="match status" value="2"/>
</dbReference>
<keyword evidence="4" id="KW-0677">Repeat</keyword>
<dbReference type="InterPro" id="IPR029006">
    <property type="entry name" value="ADF-H/Gelsolin-like_dom_sf"/>
</dbReference>
<dbReference type="KEGG" id="erc:Ecym_5444"/>
<name>I6NDQ3_ERECY</name>
<evidence type="ECO:0000313" key="9">
    <source>
        <dbReference type="EMBL" id="AET40195.1"/>
    </source>
</evidence>
<dbReference type="GO" id="GO:0140311">
    <property type="term" value="F:protein sequestering activity"/>
    <property type="evidence" value="ECO:0007669"/>
    <property type="project" value="EnsemblFungi"/>
</dbReference>
<dbReference type="STRING" id="931890.I6NDQ3"/>
<dbReference type="InterPro" id="IPR002108">
    <property type="entry name" value="ADF-H"/>
</dbReference>
<dbReference type="EMBL" id="CP002501">
    <property type="protein sequence ID" value="AET40195.1"/>
    <property type="molecule type" value="Genomic_DNA"/>
</dbReference>
<reference evidence="9 10" key="1">
    <citation type="journal article" date="2011" name="G3 (Bethesda)">
        <title>Genome evolution in the Eremothecium clade of the Saccharomyces complex revealed by comparative genomics.</title>
        <authorList>
            <person name="Wendland J."/>
            <person name="Walther A."/>
        </authorList>
    </citation>
    <scope>NUCLEOTIDE SEQUENCE [LARGE SCALE GENOMIC DNA]</scope>
    <source>
        <strain evidence="10">CBS 270.75 / DBVPG 7215 / KCTC 17166 / NRRL Y-17582</strain>
    </source>
</reference>
<evidence type="ECO:0000256" key="4">
    <source>
        <dbReference type="ARBA" id="ARBA00022737"/>
    </source>
</evidence>
<dbReference type="GO" id="GO:0051015">
    <property type="term" value="F:actin filament binding"/>
    <property type="evidence" value="ECO:0007669"/>
    <property type="project" value="EnsemblFungi"/>
</dbReference>
<dbReference type="SMART" id="SM00102">
    <property type="entry name" value="ADF"/>
    <property type="match status" value="2"/>
</dbReference>
<dbReference type="GO" id="GO:0003785">
    <property type="term" value="F:actin monomer binding"/>
    <property type="evidence" value="ECO:0007669"/>
    <property type="project" value="EnsemblFungi"/>
</dbReference>
<comment type="subunit">
    <text evidence="7">Interacts with G-actin; ADP-actin form.</text>
</comment>
<dbReference type="HOGENOM" id="CLU_031995_0_2_1"/>
<dbReference type="CDD" id="cd11284">
    <property type="entry name" value="ADF_Twf-C_like"/>
    <property type="match status" value="1"/>
</dbReference>
<dbReference type="InParanoid" id="I6NDQ3"/>